<dbReference type="PANTHER" id="PTHR31225:SF241">
    <property type="entry name" value="TERPENE SYNTHASE FAMILY, METAL-BINDING DOMAIN PROTEIN"/>
    <property type="match status" value="1"/>
</dbReference>
<evidence type="ECO:0000256" key="1">
    <source>
        <dbReference type="ARBA" id="ARBA00001946"/>
    </source>
</evidence>
<feature type="domain" description="Terpene synthase N-terminal" evidence="6">
    <location>
        <begin position="32"/>
        <end position="205"/>
    </location>
</feature>
<comment type="caution">
    <text evidence="8">The sequence shown here is derived from an EMBL/GenBank/DDBJ whole genome shotgun (WGS) entry which is preliminary data.</text>
</comment>
<protein>
    <submittedName>
        <fullName evidence="8">Uncharacterized protein</fullName>
    </submittedName>
</protein>
<dbReference type="Gene3D" id="1.10.600.10">
    <property type="entry name" value="Farnesyl Diphosphate Synthase"/>
    <property type="match status" value="1"/>
</dbReference>
<dbReference type="SFLD" id="SFLDS00005">
    <property type="entry name" value="Isoprenoid_Synthase_Type_I"/>
    <property type="match status" value="1"/>
</dbReference>
<dbReference type="SUPFAM" id="SSF48239">
    <property type="entry name" value="Terpenoid cyclases/Protein prenyltransferases"/>
    <property type="match status" value="1"/>
</dbReference>
<dbReference type="GO" id="GO:0016102">
    <property type="term" value="P:diterpenoid biosynthetic process"/>
    <property type="evidence" value="ECO:0007669"/>
    <property type="project" value="InterPro"/>
</dbReference>
<gene>
    <name evidence="8" type="ORF">PVL29_024949</name>
</gene>
<name>A0AA38YT47_VITRO</name>
<feature type="region of interest" description="Disordered" evidence="5">
    <location>
        <begin position="1"/>
        <end position="23"/>
    </location>
</feature>
<dbReference type="SUPFAM" id="SSF48576">
    <property type="entry name" value="Terpenoid synthases"/>
    <property type="match status" value="1"/>
</dbReference>
<dbReference type="FunFam" id="1.50.10.130:FF:000001">
    <property type="entry name" value="Isoprene synthase, chloroplastic"/>
    <property type="match status" value="1"/>
</dbReference>
<keyword evidence="3" id="KW-0460">Magnesium</keyword>
<sequence>MSTHPSVCDPPAQNDKPEGNRPMVNFRPGVQGNHFINYTPDDEITLAYNQQRIEDLKEEVRRELMAAAGKPSQQLNFIDAGQRLGVAYHFEEEIEEALGRIYDNYPDNGDKYDDLYNVALRFRLLRQQGFNISCDIFKRFTDENGSFKECLTKDVEGMLGLYEAAHLRVQEEDILDEAIAFTTTHLRYLVEHLDCPLAAQVNRALYRPIRKCLERLEARPYINMYQDEASHSRALLELAKLDFNQLQSLYKKELSHITRWWKDLDFSSKLPFFRDRAVETYLWIAVACFEPQYSYARRIQAKLLAIATVIDDMYDAYGTPEELELFTEAIERWDNNCIDRLPEYMKPCYQALLDAYKEIEEKENEERSYCVHYAKEAMKSAVRAYHNESKWFHREYVPTVEEYLSVALVTSDVTLFTIISFVGMGRMATKEVFDWVWNDPKIMKATSTIIRLMDDMASHEFEQQRGHAASSVECYMKQHGVSEQHAYQELNKQVENAWKDVNQGCLRPTAIPMHLLMRVLNFARAGDFMYGGGKDIFTNVGEVMNDNIASLFVHPVPI</sequence>
<evidence type="ECO:0000256" key="2">
    <source>
        <dbReference type="ARBA" id="ARBA00022723"/>
    </source>
</evidence>
<evidence type="ECO:0000259" key="6">
    <source>
        <dbReference type="Pfam" id="PF01397"/>
    </source>
</evidence>
<dbReference type="InterPro" id="IPR005630">
    <property type="entry name" value="Terpene_synthase_metal-bd"/>
</dbReference>
<dbReference type="InterPro" id="IPR001906">
    <property type="entry name" value="Terpene_synth_N"/>
</dbReference>
<dbReference type="InterPro" id="IPR036965">
    <property type="entry name" value="Terpene_synth_N_sf"/>
</dbReference>
<dbReference type="EMBL" id="JARBHA010000018">
    <property type="protein sequence ID" value="KAJ9676201.1"/>
    <property type="molecule type" value="Genomic_DNA"/>
</dbReference>
<proteinExistence type="predicted"/>
<dbReference type="GO" id="GO:0010333">
    <property type="term" value="F:terpene synthase activity"/>
    <property type="evidence" value="ECO:0007669"/>
    <property type="project" value="InterPro"/>
</dbReference>
<evidence type="ECO:0000313" key="8">
    <source>
        <dbReference type="EMBL" id="KAJ9676201.1"/>
    </source>
</evidence>
<dbReference type="CDD" id="cd00684">
    <property type="entry name" value="Terpene_cyclase_plant_C1"/>
    <property type="match status" value="1"/>
</dbReference>
<dbReference type="Gene3D" id="1.50.10.130">
    <property type="entry name" value="Terpene synthase, N-terminal domain"/>
    <property type="match status" value="1"/>
</dbReference>
<dbReference type="GO" id="GO:0000287">
    <property type="term" value="F:magnesium ion binding"/>
    <property type="evidence" value="ECO:0007669"/>
    <property type="project" value="InterPro"/>
</dbReference>
<keyword evidence="2" id="KW-0479">Metal-binding</keyword>
<keyword evidence="9" id="KW-1185">Reference proteome</keyword>
<dbReference type="SFLD" id="SFLDG01019">
    <property type="entry name" value="Terpene_Cyclase_Like_1_C_Termi"/>
    <property type="match status" value="1"/>
</dbReference>
<dbReference type="Pfam" id="PF03936">
    <property type="entry name" value="Terpene_synth_C"/>
    <property type="match status" value="1"/>
</dbReference>
<dbReference type="InterPro" id="IPR008949">
    <property type="entry name" value="Isoprenoid_synthase_dom_sf"/>
</dbReference>
<keyword evidence="4" id="KW-0456">Lyase</keyword>
<evidence type="ECO:0000256" key="5">
    <source>
        <dbReference type="SAM" id="MobiDB-lite"/>
    </source>
</evidence>
<dbReference type="Pfam" id="PF01397">
    <property type="entry name" value="Terpene_synth"/>
    <property type="match status" value="1"/>
</dbReference>
<dbReference type="InterPro" id="IPR050148">
    <property type="entry name" value="Terpene_synthase-like"/>
</dbReference>
<dbReference type="Proteomes" id="UP001168098">
    <property type="component" value="Unassembled WGS sequence"/>
</dbReference>
<dbReference type="InterPro" id="IPR034741">
    <property type="entry name" value="Terpene_cyclase-like_1_C"/>
</dbReference>
<dbReference type="InterPro" id="IPR008930">
    <property type="entry name" value="Terpenoid_cyclase/PrenylTrfase"/>
</dbReference>
<feature type="domain" description="Terpene synthase metal-binding" evidence="7">
    <location>
        <begin position="262"/>
        <end position="500"/>
    </location>
</feature>
<comment type="cofactor">
    <cofactor evidence="1">
        <name>Mg(2+)</name>
        <dbReference type="ChEBI" id="CHEBI:18420"/>
    </cofactor>
</comment>
<reference evidence="8 9" key="1">
    <citation type="journal article" date="2023" name="BMC Biotechnol.">
        <title>Vitis rotundifolia cv Carlos genome sequencing.</title>
        <authorList>
            <person name="Huff M."/>
            <person name="Hulse-Kemp A."/>
            <person name="Scheffler B."/>
            <person name="Youngblood R."/>
            <person name="Simpson S."/>
            <person name="Babiker E."/>
            <person name="Staton M."/>
        </authorList>
    </citation>
    <scope>NUCLEOTIDE SEQUENCE [LARGE SCALE GENOMIC DNA]</scope>
    <source>
        <tissue evidence="8">Leaf</tissue>
    </source>
</reference>
<evidence type="ECO:0000313" key="9">
    <source>
        <dbReference type="Proteomes" id="UP001168098"/>
    </source>
</evidence>
<evidence type="ECO:0000259" key="7">
    <source>
        <dbReference type="Pfam" id="PF03936"/>
    </source>
</evidence>
<dbReference type="PANTHER" id="PTHR31225">
    <property type="entry name" value="OS04G0344100 PROTEIN-RELATED"/>
    <property type="match status" value="1"/>
</dbReference>
<dbReference type="FunFam" id="1.10.600.10:FF:000007">
    <property type="entry name" value="Isoprene synthase, chloroplastic"/>
    <property type="match status" value="1"/>
</dbReference>
<evidence type="ECO:0000256" key="3">
    <source>
        <dbReference type="ARBA" id="ARBA00022842"/>
    </source>
</evidence>
<organism evidence="8 9">
    <name type="scientific">Vitis rotundifolia</name>
    <name type="common">Muscadine grape</name>
    <dbReference type="NCBI Taxonomy" id="103349"/>
    <lineage>
        <taxon>Eukaryota</taxon>
        <taxon>Viridiplantae</taxon>
        <taxon>Streptophyta</taxon>
        <taxon>Embryophyta</taxon>
        <taxon>Tracheophyta</taxon>
        <taxon>Spermatophyta</taxon>
        <taxon>Magnoliopsida</taxon>
        <taxon>eudicotyledons</taxon>
        <taxon>Gunneridae</taxon>
        <taxon>Pentapetalae</taxon>
        <taxon>rosids</taxon>
        <taxon>Vitales</taxon>
        <taxon>Vitaceae</taxon>
        <taxon>Viteae</taxon>
        <taxon>Vitis</taxon>
    </lineage>
</organism>
<evidence type="ECO:0000256" key="4">
    <source>
        <dbReference type="ARBA" id="ARBA00023239"/>
    </source>
</evidence>
<dbReference type="InterPro" id="IPR044814">
    <property type="entry name" value="Terpene_cyclase_plant_C1"/>
</dbReference>
<accession>A0AA38YT47</accession>
<dbReference type="AlphaFoldDB" id="A0AA38YT47"/>